<protein>
    <recommendedName>
        <fullName evidence="5">Protein DEFECTIVE IN MERISTEM SILENCING 3</fullName>
    </recommendedName>
</protein>
<accession>A0AA35YHR1</accession>
<evidence type="ECO:0000256" key="1">
    <source>
        <dbReference type="SAM" id="Coils"/>
    </source>
</evidence>
<keyword evidence="1" id="KW-0175">Coiled coil</keyword>
<dbReference type="AlphaFoldDB" id="A0AA35YHR1"/>
<dbReference type="Proteomes" id="UP001177003">
    <property type="component" value="Chromosome 2"/>
</dbReference>
<evidence type="ECO:0000313" key="4">
    <source>
        <dbReference type="Proteomes" id="UP001177003"/>
    </source>
</evidence>
<dbReference type="PANTHER" id="PTHR33566:SF6">
    <property type="entry name" value="PROTEIN DEFECTIVE IN MERISTEM SILENCING 3"/>
    <property type="match status" value="1"/>
</dbReference>
<feature type="region of interest" description="Disordered" evidence="2">
    <location>
        <begin position="35"/>
        <end position="58"/>
    </location>
</feature>
<organism evidence="3 4">
    <name type="scientific">Lactuca saligna</name>
    <name type="common">Willowleaf lettuce</name>
    <dbReference type="NCBI Taxonomy" id="75948"/>
    <lineage>
        <taxon>Eukaryota</taxon>
        <taxon>Viridiplantae</taxon>
        <taxon>Streptophyta</taxon>
        <taxon>Embryophyta</taxon>
        <taxon>Tracheophyta</taxon>
        <taxon>Spermatophyta</taxon>
        <taxon>Magnoliopsida</taxon>
        <taxon>eudicotyledons</taxon>
        <taxon>Gunneridae</taxon>
        <taxon>Pentapetalae</taxon>
        <taxon>asterids</taxon>
        <taxon>campanulids</taxon>
        <taxon>Asterales</taxon>
        <taxon>Asteraceae</taxon>
        <taxon>Cichorioideae</taxon>
        <taxon>Cichorieae</taxon>
        <taxon>Lactucinae</taxon>
        <taxon>Lactuca</taxon>
    </lineage>
</organism>
<reference evidence="3" key="1">
    <citation type="submission" date="2023-04" db="EMBL/GenBank/DDBJ databases">
        <authorList>
            <person name="Vijverberg K."/>
            <person name="Xiong W."/>
            <person name="Schranz E."/>
        </authorList>
    </citation>
    <scope>NUCLEOTIDE SEQUENCE</scope>
</reference>
<keyword evidence="4" id="KW-1185">Reference proteome</keyword>
<evidence type="ECO:0000313" key="3">
    <source>
        <dbReference type="EMBL" id="CAI9274154.1"/>
    </source>
</evidence>
<proteinExistence type="predicted"/>
<feature type="coiled-coil region" evidence="1">
    <location>
        <begin position="137"/>
        <end position="171"/>
    </location>
</feature>
<feature type="compositionally biased region" description="Basic and acidic residues" evidence="2">
    <location>
        <begin position="48"/>
        <end position="58"/>
    </location>
</feature>
<sequence>MSSSSSSSSSDDWVMKATMFAATMVKETINMLVDEAESSRKRRKKSALCRDGEAAQRHDHLMPAVHAQAKLLSVQVPSPSPSPSPTPTNYAAAAAQNDSYSHSPYAAANAIHGMPNPNPNPNPNPAFSHAESLVSSSKKLEDELLLLGRNIKDHEENIEYLKTQISSLDDQITDIQVTLGKKHSSSPHMTEDKDLSEKATVEHIMQHHNSAASIVCQFKYHSAHDDPPTAIKDVVGVVATLGKVYDDKLSRLLSEYLGVDTMLALVCVTYDDGVKALETYDTEGAVSKSCGIYGVGASMEGRFNVICLENLRPYVGEFMADDPQRRLALVKPKLPNDRSPPGFLGFAVNMIHIDIPHLSSLTSNGYGLRETLFYSLLSRLQVYRSRAHMLQALPCISDGAISLDGGMIRSNGVFVFGNREKEVDVRFAISSYLPENLVEIEKKLKELKWEKETLVETLQIEEPILANIRYTFEFKKQDFVRFMAQCSPYAMQYPVPATPRRSTPR</sequence>
<dbReference type="PANTHER" id="PTHR33566">
    <property type="entry name" value="EN/SPM-LIKE TRANSPOSON-RELATED"/>
    <property type="match status" value="1"/>
</dbReference>
<evidence type="ECO:0008006" key="5">
    <source>
        <dbReference type="Google" id="ProtNLM"/>
    </source>
</evidence>
<evidence type="ECO:0000256" key="2">
    <source>
        <dbReference type="SAM" id="MobiDB-lite"/>
    </source>
</evidence>
<name>A0AA35YHR1_LACSI</name>
<dbReference type="EMBL" id="OX465078">
    <property type="protein sequence ID" value="CAI9274154.1"/>
    <property type="molecule type" value="Genomic_DNA"/>
</dbReference>
<gene>
    <name evidence="3" type="ORF">LSALG_LOCUS14254</name>
</gene>